<feature type="domain" description="Pinin/SDK/MemA protein" evidence="9">
    <location>
        <begin position="79"/>
        <end position="195"/>
    </location>
</feature>
<dbReference type="STRING" id="933388.S7ZR70"/>
<comment type="similarity">
    <text evidence="2">Belongs to the pinin family.</text>
</comment>
<reference evidence="10 11" key="1">
    <citation type="journal article" date="2013" name="PLoS ONE">
        <title>Genomic and secretomic analyses reveal unique features of the lignocellulolytic enzyme system of Penicillium decumbens.</title>
        <authorList>
            <person name="Liu G."/>
            <person name="Zhang L."/>
            <person name="Wei X."/>
            <person name="Zou G."/>
            <person name="Qin Y."/>
            <person name="Ma L."/>
            <person name="Li J."/>
            <person name="Zheng H."/>
            <person name="Wang S."/>
            <person name="Wang C."/>
            <person name="Xun L."/>
            <person name="Zhao G.-P."/>
            <person name="Zhou Z."/>
            <person name="Qu Y."/>
        </authorList>
    </citation>
    <scope>NUCLEOTIDE SEQUENCE [LARGE SCALE GENOMIC DNA]</scope>
    <source>
        <strain evidence="11">114-2 / CGMCC 5302</strain>
    </source>
</reference>
<dbReference type="PhylomeDB" id="S7ZR70"/>
<feature type="region of interest" description="Disordered" evidence="8">
    <location>
        <begin position="1"/>
        <end position="132"/>
    </location>
</feature>
<dbReference type="PANTHER" id="PTHR12707:SF0">
    <property type="entry name" value="PININ"/>
    <property type="match status" value="1"/>
</dbReference>
<dbReference type="AlphaFoldDB" id="S7ZR70"/>
<keyword evidence="11" id="KW-1185">Reference proteome</keyword>
<keyword evidence="5" id="KW-0804">Transcription</keyword>
<evidence type="ECO:0000256" key="7">
    <source>
        <dbReference type="ARBA" id="ARBA00023242"/>
    </source>
</evidence>
<evidence type="ECO:0000313" key="11">
    <source>
        <dbReference type="Proteomes" id="UP000019376"/>
    </source>
</evidence>
<feature type="region of interest" description="Disordered" evidence="8">
    <location>
        <begin position="228"/>
        <end position="330"/>
    </location>
</feature>
<evidence type="ECO:0000256" key="6">
    <source>
        <dbReference type="ARBA" id="ARBA00023187"/>
    </source>
</evidence>
<evidence type="ECO:0000256" key="5">
    <source>
        <dbReference type="ARBA" id="ARBA00023163"/>
    </source>
</evidence>
<dbReference type="EMBL" id="KB644414">
    <property type="protein sequence ID" value="EPS32889.1"/>
    <property type="molecule type" value="Genomic_DNA"/>
</dbReference>
<dbReference type="GO" id="GO:0006397">
    <property type="term" value="P:mRNA processing"/>
    <property type="evidence" value="ECO:0007669"/>
    <property type="project" value="UniProtKB-KW"/>
</dbReference>
<sequence>MSEGTLASAVAVPEQETIPQSPELPTKRRQSSISEHDPKRRRLSSQGDLSPDARRQHHSPGPSVPDRPTERRPNRQGREEDRKRGQRLFGGLLGTLSQSSTTAAQKRRADIEKRQQDKLKSQADEYDGLKKRRKERRDLIRKKETPFYEQEAMRTRHETLIAMAHSLKTRTEPVLYYKPWQLRPGDEAIIQEQIQEAEATISREVAAFEAQYPPKAFLYEPIESIATETGPLESRVDEERPQEAHNQPPAAPSSEQASTDKPGADTKSDDHPSTVAAQSPAKEKPPTPAGSDSAPRSEATGAADAEEGNRSHHDDDGDEMLEDNEDTVIY</sequence>
<dbReference type="InterPro" id="IPR039853">
    <property type="entry name" value="Pinin"/>
</dbReference>
<keyword evidence="7" id="KW-0539">Nucleus</keyword>
<feature type="compositionally biased region" description="Basic and acidic residues" evidence="8">
    <location>
        <begin position="234"/>
        <end position="243"/>
    </location>
</feature>
<evidence type="ECO:0000259" key="9">
    <source>
        <dbReference type="Pfam" id="PF04696"/>
    </source>
</evidence>
<dbReference type="eggNOG" id="KOG3756">
    <property type="taxonomic scope" value="Eukaryota"/>
</dbReference>
<keyword evidence="6" id="KW-0508">mRNA splicing</keyword>
<evidence type="ECO:0000256" key="1">
    <source>
        <dbReference type="ARBA" id="ARBA00004123"/>
    </source>
</evidence>
<feature type="compositionally biased region" description="Basic and acidic residues" evidence="8">
    <location>
        <begin position="262"/>
        <end position="272"/>
    </location>
</feature>
<evidence type="ECO:0000256" key="8">
    <source>
        <dbReference type="SAM" id="MobiDB-lite"/>
    </source>
</evidence>
<feature type="compositionally biased region" description="Polar residues" evidence="8">
    <location>
        <begin position="95"/>
        <end position="104"/>
    </location>
</feature>
<organism evidence="10 11">
    <name type="scientific">Penicillium oxalicum (strain 114-2 / CGMCC 5302)</name>
    <name type="common">Penicillium decumbens</name>
    <dbReference type="NCBI Taxonomy" id="933388"/>
    <lineage>
        <taxon>Eukaryota</taxon>
        <taxon>Fungi</taxon>
        <taxon>Dikarya</taxon>
        <taxon>Ascomycota</taxon>
        <taxon>Pezizomycotina</taxon>
        <taxon>Eurotiomycetes</taxon>
        <taxon>Eurotiomycetidae</taxon>
        <taxon>Eurotiales</taxon>
        <taxon>Aspergillaceae</taxon>
        <taxon>Penicillium</taxon>
    </lineage>
</organism>
<dbReference type="Pfam" id="PF04696">
    <property type="entry name" value="Pinin_SDK_memA"/>
    <property type="match status" value="1"/>
</dbReference>
<dbReference type="GO" id="GO:0071013">
    <property type="term" value="C:catalytic step 2 spliceosome"/>
    <property type="evidence" value="ECO:0007669"/>
    <property type="project" value="TreeGrafter"/>
</dbReference>
<name>S7ZR70_PENO1</name>
<feature type="compositionally biased region" description="Basic and acidic residues" evidence="8">
    <location>
        <begin position="107"/>
        <end position="129"/>
    </location>
</feature>
<dbReference type="HOGENOM" id="CLU_049352_2_0_1"/>
<dbReference type="InterPro" id="IPR006786">
    <property type="entry name" value="Pinin_SDK_MemA"/>
</dbReference>
<keyword evidence="4" id="KW-0805">Transcription regulation</keyword>
<feature type="compositionally biased region" description="Basic and acidic residues" evidence="8">
    <location>
        <begin position="67"/>
        <end position="83"/>
    </location>
</feature>
<proteinExistence type="inferred from homology"/>
<dbReference type="OrthoDB" id="330772at2759"/>
<protein>
    <recommendedName>
        <fullName evidence="9">Pinin/SDK/MemA protein domain-containing protein</fullName>
    </recommendedName>
</protein>
<comment type="subcellular location">
    <subcellularLocation>
        <location evidence="1">Nucleus</location>
    </subcellularLocation>
</comment>
<dbReference type="PANTHER" id="PTHR12707">
    <property type="entry name" value="PINN"/>
    <property type="match status" value="1"/>
</dbReference>
<dbReference type="GO" id="GO:0008380">
    <property type="term" value="P:RNA splicing"/>
    <property type="evidence" value="ECO:0007669"/>
    <property type="project" value="UniProtKB-KW"/>
</dbReference>
<accession>S7ZR70</accession>
<evidence type="ECO:0000313" key="10">
    <source>
        <dbReference type="EMBL" id="EPS32889.1"/>
    </source>
</evidence>
<evidence type="ECO:0000256" key="3">
    <source>
        <dbReference type="ARBA" id="ARBA00022664"/>
    </source>
</evidence>
<evidence type="ECO:0000256" key="4">
    <source>
        <dbReference type="ARBA" id="ARBA00023015"/>
    </source>
</evidence>
<evidence type="ECO:0000256" key="2">
    <source>
        <dbReference type="ARBA" id="ARBA00010386"/>
    </source>
</evidence>
<dbReference type="Proteomes" id="UP000019376">
    <property type="component" value="Unassembled WGS sequence"/>
</dbReference>
<keyword evidence="3" id="KW-0507">mRNA processing</keyword>
<feature type="compositionally biased region" description="Acidic residues" evidence="8">
    <location>
        <begin position="316"/>
        <end position="330"/>
    </location>
</feature>
<gene>
    <name evidence="10" type="ORF">PDE_07850</name>
</gene>